<dbReference type="EMBL" id="MT141833">
    <property type="protein sequence ID" value="QJA70933.1"/>
    <property type="molecule type" value="Genomic_DNA"/>
</dbReference>
<keyword evidence="2" id="KW-0081">Bacteriolytic enzyme</keyword>
<dbReference type="AlphaFoldDB" id="A0A6M3JLV6"/>
<evidence type="ECO:0000256" key="1">
    <source>
        <dbReference type="ARBA" id="ARBA00022529"/>
    </source>
</evidence>
<sequence>MIKAEESYRDDIYLDHKGNLTGGWGSLLNVGMVLPKQVWEILFRKRFDDAIYGCNFAMKLNGVELSDARCAVITDMVYCHGRRGILGYKNMWKAIRKDDFERASAEILDSKWHRDLEIQRAGRKIETRSMRAARRMRSGEI</sequence>
<dbReference type="InterPro" id="IPR023346">
    <property type="entry name" value="Lysozyme-like_dom_sf"/>
</dbReference>
<proteinExistence type="predicted"/>
<keyword evidence="1" id="KW-0929">Antimicrobial</keyword>
<protein>
    <submittedName>
        <fullName evidence="3">Uncharacterized protein</fullName>
    </submittedName>
</protein>
<dbReference type="SUPFAM" id="SSF53955">
    <property type="entry name" value="Lysozyme-like"/>
    <property type="match status" value="1"/>
</dbReference>
<name>A0A6M3JLV6_9ZZZZ</name>
<dbReference type="GO" id="GO:0031640">
    <property type="term" value="P:killing of cells of another organism"/>
    <property type="evidence" value="ECO:0007669"/>
    <property type="project" value="UniProtKB-KW"/>
</dbReference>
<dbReference type="InterPro" id="IPR023347">
    <property type="entry name" value="Lysozyme_dom_sf"/>
</dbReference>
<dbReference type="GO" id="GO:0003796">
    <property type="term" value="F:lysozyme activity"/>
    <property type="evidence" value="ECO:0007669"/>
    <property type="project" value="InterPro"/>
</dbReference>
<reference evidence="3" key="1">
    <citation type="submission" date="2020-03" db="EMBL/GenBank/DDBJ databases">
        <title>The deep terrestrial virosphere.</title>
        <authorList>
            <person name="Holmfeldt K."/>
            <person name="Nilsson E."/>
            <person name="Simone D."/>
            <person name="Lopez-Fernandez M."/>
            <person name="Wu X."/>
            <person name="de Brujin I."/>
            <person name="Lundin D."/>
            <person name="Andersson A."/>
            <person name="Bertilsson S."/>
            <person name="Dopson M."/>
        </authorList>
    </citation>
    <scope>NUCLEOTIDE SEQUENCE</scope>
    <source>
        <strain evidence="3">MM415A03462</strain>
    </source>
</reference>
<evidence type="ECO:0000256" key="2">
    <source>
        <dbReference type="ARBA" id="ARBA00022638"/>
    </source>
</evidence>
<gene>
    <name evidence="3" type="ORF">MM415A03462_0004</name>
</gene>
<dbReference type="GO" id="GO:0042742">
    <property type="term" value="P:defense response to bacterium"/>
    <property type="evidence" value="ECO:0007669"/>
    <property type="project" value="UniProtKB-KW"/>
</dbReference>
<dbReference type="Gene3D" id="1.10.530.40">
    <property type="match status" value="1"/>
</dbReference>
<organism evidence="3">
    <name type="scientific">viral metagenome</name>
    <dbReference type="NCBI Taxonomy" id="1070528"/>
    <lineage>
        <taxon>unclassified sequences</taxon>
        <taxon>metagenomes</taxon>
        <taxon>organismal metagenomes</taxon>
    </lineage>
</organism>
<accession>A0A6M3JLV6</accession>
<evidence type="ECO:0000313" key="3">
    <source>
        <dbReference type="EMBL" id="QJA70933.1"/>
    </source>
</evidence>